<reference evidence="2 3" key="1">
    <citation type="submission" date="2012-10" db="EMBL/GenBank/DDBJ databases">
        <authorList>
            <person name="Zafar N."/>
            <person name="Inman J."/>
            <person name="Hall N."/>
            <person name="Lorenzi H."/>
            <person name="Caler E."/>
        </authorList>
    </citation>
    <scope>NUCLEOTIDE SEQUENCE [LARGE SCALE GENOMIC DNA]</scope>
    <source>
        <strain evidence="2 3">IP1</strain>
    </source>
</reference>
<evidence type="ECO:0000313" key="3">
    <source>
        <dbReference type="Proteomes" id="UP000014680"/>
    </source>
</evidence>
<dbReference type="KEGG" id="eiv:EIN_314870"/>
<dbReference type="GeneID" id="14886021"/>
<evidence type="ECO:0008006" key="4">
    <source>
        <dbReference type="Google" id="ProtNLM"/>
    </source>
</evidence>
<accession>A0A0A1U2N6</accession>
<evidence type="ECO:0000256" key="1">
    <source>
        <dbReference type="SAM" id="Phobius"/>
    </source>
</evidence>
<sequence>MKLVYICYVFVFFVLVFFIVQIQFLFNHQHLRYNTTKSTSPTNSEQIQNNSYKDALFDLSKFKYDGICGEVFKFPKNSKRDLWLSAVSFNSPSSWFAVRDDAVRAFTLLNYSIPNADKVVIFLSETAPDDFVSTLNRFDITVVASPIPKVIHSMHPVNARFILEDEFLSKNTNKYDRVFLSDFSDVFVFSDAFATFGTDELIFAVECDSYKNYCRTFSDPNNFKWMADSFGIETARQYAENMTLISNAGVILGGIQKVNEYLKVLVSNFNKNKLSHWGHDQAVHNFIITSGIFNKKKYTLDYCTQRLCFIDSRGSAYDSIEKTLASKTSGCAPVIRHKVFTTHKIPL</sequence>
<keyword evidence="1" id="KW-1133">Transmembrane helix</keyword>
<keyword evidence="1" id="KW-0472">Membrane</keyword>
<name>A0A0A1U2N6_ENTIV</name>
<dbReference type="VEuPathDB" id="AmoebaDB:EIN_314870"/>
<feature type="transmembrane region" description="Helical" evidence="1">
    <location>
        <begin position="5"/>
        <end position="26"/>
    </location>
</feature>
<organism evidence="2 3">
    <name type="scientific">Entamoeba invadens IP1</name>
    <dbReference type="NCBI Taxonomy" id="370355"/>
    <lineage>
        <taxon>Eukaryota</taxon>
        <taxon>Amoebozoa</taxon>
        <taxon>Evosea</taxon>
        <taxon>Archamoebae</taxon>
        <taxon>Mastigamoebida</taxon>
        <taxon>Entamoebidae</taxon>
        <taxon>Entamoeba</taxon>
    </lineage>
</organism>
<keyword evidence="1" id="KW-0812">Transmembrane</keyword>
<dbReference type="Proteomes" id="UP000014680">
    <property type="component" value="Unassembled WGS sequence"/>
</dbReference>
<keyword evidence="3" id="KW-1185">Reference proteome</keyword>
<gene>
    <name evidence="2" type="ORF">EIN_314870</name>
</gene>
<dbReference type="OMA" id="LIFAVEC"/>
<dbReference type="EMBL" id="KB206890">
    <property type="protein sequence ID" value="ELP86918.1"/>
    <property type="molecule type" value="Genomic_DNA"/>
</dbReference>
<proteinExistence type="predicted"/>
<protein>
    <recommendedName>
        <fullName evidence="4">Nucleotide-diphospho-sugar transferase domain-containing protein</fullName>
    </recommendedName>
</protein>
<dbReference type="AlphaFoldDB" id="A0A0A1U2N6"/>
<dbReference type="RefSeq" id="XP_004253689.1">
    <property type="nucleotide sequence ID" value="XM_004253641.1"/>
</dbReference>
<evidence type="ECO:0000313" key="2">
    <source>
        <dbReference type="EMBL" id="ELP86918.1"/>
    </source>
</evidence>
<dbReference type="OrthoDB" id="25137at2759"/>